<dbReference type="SMART" id="SM00233">
    <property type="entry name" value="PH"/>
    <property type="match status" value="1"/>
</dbReference>
<dbReference type="Proteomes" id="UP000039865">
    <property type="component" value="Unassembled WGS sequence"/>
</dbReference>
<dbReference type="PANTHER" id="PTHR16166:SF93">
    <property type="entry name" value="INTERMEMBRANE LIPID TRANSFER PROTEIN VPS13"/>
    <property type="match status" value="1"/>
</dbReference>
<dbReference type="GO" id="GO:0006623">
    <property type="term" value="P:protein targeting to vacuole"/>
    <property type="evidence" value="ECO:0007669"/>
    <property type="project" value="TreeGrafter"/>
</dbReference>
<dbReference type="GO" id="GO:0045053">
    <property type="term" value="P:protein retention in Golgi apparatus"/>
    <property type="evidence" value="ECO:0007669"/>
    <property type="project" value="TreeGrafter"/>
</dbReference>
<comment type="similarity">
    <text evidence="1">Belongs to the VPS13 family.</text>
</comment>
<dbReference type="InterPro" id="IPR026847">
    <property type="entry name" value="VPS13"/>
</dbReference>
<gene>
    <name evidence="5" type="primary">Contig12681.g13542</name>
    <name evidence="5" type="ORF">STYLEM_14971</name>
</gene>
<keyword evidence="6" id="KW-1185">Reference proteome</keyword>
<dbReference type="InterPro" id="IPR026854">
    <property type="entry name" value="VPS13_N"/>
</dbReference>
<feature type="compositionally biased region" description="Polar residues" evidence="3">
    <location>
        <begin position="1996"/>
        <end position="2005"/>
    </location>
</feature>
<dbReference type="Pfam" id="PF12624">
    <property type="entry name" value="VPS13_N"/>
    <property type="match status" value="1"/>
</dbReference>
<dbReference type="PANTHER" id="PTHR16166">
    <property type="entry name" value="VACUOLAR PROTEIN SORTING-ASSOCIATED PROTEIN VPS13"/>
    <property type="match status" value="1"/>
</dbReference>
<dbReference type="InParanoid" id="A0A078AXD2"/>
<accession>A0A078AXD2</accession>
<dbReference type="OrthoDB" id="272810at2759"/>
<dbReference type="EMBL" id="CCKQ01014131">
    <property type="protein sequence ID" value="CDW85882.1"/>
    <property type="molecule type" value="Genomic_DNA"/>
</dbReference>
<dbReference type="SUPFAM" id="SSF50729">
    <property type="entry name" value="PH domain-like"/>
    <property type="match status" value="1"/>
</dbReference>
<dbReference type="PROSITE" id="PS50003">
    <property type="entry name" value="PH_DOMAIN"/>
    <property type="match status" value="1"/>
</dbReference>
<evidence type="ECO:0000313" key="5">
    <source>
        <dbReference type="EMBL" id="CDW85882.1"/>
    </source>
</evidence>
<feature type="region of interest" description="Disordered" evidence="3">
    <location>
        <begin position="2261"/>
        <end position="2280"/>
    </location>
</feature>
<feature type="domain" description="PH" evidence="4">
    <location>
        <begin position="781"/>
        <end position="876"/>
    </location>
</feature>
<name>A0A078AXD2_STYLE</name>
<organism evidence="5 6">
    <name type="scientific">Stylonychia lemnae</name>
    <name type="common">Ciliate</name>
    <dbReference type="NCBI Taxonomy" id="5949"/>
    <lineage>
        <taxon>Eukaryota</taxon>
        <taxon>Sar</taxon>
        <taxon>Alveolata</taxon>
        <taxon>Ciliophora</taxon>
        <taxon>Intramacronucleata</taxon>
        <taxon>Spirotrichea</taxon>
        <taxon>Stichotrichia</taxon>
        <taxon>Sporadotrichida</taxon>
        <taxon>Oxytrichidae</taxon>
        <taxon>Stylonychinae</taxon>
        <taxon>Stylonychia</taxon>
    </lineage>
</organism>
<reference evidence="5 6" key="1">
    <citation type="submission" date="2014-06" db="EMBL/GenBank/DDBJ databases">
        <authorList>
            <person name="Swart Estienne"/>
        </authorList>
    </citation>
    <scope>NUCLEOTIDE SEQUENCE [LARGE SCALE GENOMIC DNA]</scope>
    <source>
        <strain evidence="5 6">130c</strain>
    </source>
</reference>
<evidence type="ECO:0000256" key="1">
    <source>
        <dbReference type="ARBA" id="ARBA00006545"/>
    </source>
</evidence>
<dbReference type="InterPro" id="IPR001849">
    <property type="entry name" value="PH_domain"/>
</dbReference>
<dbReference type="InterPro" id="IPR011993">
    <property type="entry name" value="PH-like_dom_sf"/>
</dbReference>
<evidence type="ECO:0000313" key="6">
    <source>
        <dbReference type="Proteomes" id="UP000039865"/>
    </source>
</evidence>
<evidence type="ECO:0000256" key="3">
    <source>
        <dbReference type="SAM" id="MobiDB-lite"/>
    </source>
</evidence>
<dbReference type="Gene3D" id="2.30.29.30">
    <property type="entry name" value="Pleckstrin-homology domain (PH domain)/Phosphotyrosine-binding domain (PTB)"/>
    <property type="match status" value="1"/>
</dbReference>
<sequence>MTKAHLSLDNVKLKTDALIKLNLPIQIEVGLVNHLEIKIPWLTIGSNPVEVILDGLNLIVSPQKKSEWKILDIFDQKYLEDKLVNTMNDIKNQYSQEENQGYFEKLATKVVDNIQISITNFHVRFEDHFSGDQQYTFGMVMKSFQVQTTNSQWAQRYVDRTQNGQGMTNLYKLLKVEGFGIYLNPSDQTIIHQQTDVQENRIQLMDAIIEKQQDHLSYILRPSNIQSLNLLIVNLIIKLEYQTKPIKRANVKNKKVQISKTNQWQSREAKRQAQEFFNYQTTLVWWRYAYLCIKKSNRAKNGSIKEFHIAKQQLCTYQDQFNELLIKFSTNCNEFRRLKKDDQVLLKHILYAVEFPIIKDWIRKIFEKQHQEEAKQKQTVSFTQWLLFGSQKKADNDPEILNNEEIDELEKEISDQQLDLTTKMMHLNVALVIKETSVDIGLTNEDNMLLGINIFSKDMIVSFKSQSYHETSFEMQGSISDFGADLFSQNQHNGEVTIEDSVIMSNRKIFPQSLDEQLRIQIRKKPEDLSNIEYDINLITNPFVLIYNKEFVKRATLLSQLKINENYQSVAIDTFEDIREATSNQIYQIIYKKANRIRINVASPVIILPLTATSELTKPVWVMRLGDLQVLSAESQMNTSIVEYEKYEILIDSIRMQYYSSFGKWQKNLENLRNFRDKTIMKEMDELVFSVLEDCWMKFKINIKQKKAGMLMLSQEQKLEHDLKPKLYLQGSSSEVKINLTHSIYNKLVNLDQIFDLSKDIDIQKPYEDDQIQNKKQVLHDAKKSGQLQKRLDPAKIWEKYHCILSGNYLYFYKDQNQLMPISYFYLRGAEIQENQKDVGPEFNIQMKNRFGDCCVSFNNFNHQKEWTNLLRNRIYEIKQEEEELNDLGIEIDLKTNGLVQKRKKLINHQSQTFKFEFSIPSFKTLLVDEIKYFQDWILLHFKNMAIINTIYKTSSRLELRVEEISLIDLTVMVNSSLVSQNKFHSSIKNALDVQISSMSKNNPSYKNIDQSIDIVMENLNIKMQPTTFNEIIKFIMNTKPNLSYNQMSRDEFMLNQHLLQSIKSNISTGAENVMTFIKHQTENELISCKMIKETYMHVNVKFINLSVGMLHHHYQMEIYRMDTTQLQIKYIKKYDHFNFETDFRDIFIYDLTGYPYTLSPKLFSENPQNFKQTQRELIRIQDFNESDSVLHFGFESYQTNFCQLKRFGISSKINLSISSIYIEYFQEAIMRFYKYFFEQFLSALTETDPYLDYKGQYELIRDGKTIKGEAIKRMTQISQETEIMDMHIQIKNLQLKVPDRPDSPNYILFGIHELNVSQQLLHKAKRISVNPDQKLYVKSFKINCDGIVLEFGEKYKMTNDPFNIKVIFETLAESKQLENADPQIIEQASHIFINFDPIDLVLPQNVYTNILRCMDLNLNFQDMLDKEFYFIKYQDIEDYYKQLSNVVNMRIKLKFESLSLKLKHLDGSFLSEMMIIGMSMNMIKYMDFTNKMFIKINNFFISEFETRGKNNLKISPFNKEQSQKAFYQLNSTYFVIQPILSSEEAKDNTVQILLNAKNTTPSQILVNMITNQFGEKDIKVDISGLKITIKPHILLLIYYFFINSFPEYEEDSKDIPSYYNFDPEDAPKMDFSIELQDSLLCMQNKPGLKTICCQGKIFFELKRENIKRRKELLLHKELRKASKDVKDDEMDFEETLEQIESKYVYNMSVLVSDLCPFVCSLSQLQANEDFTKIKKRQLFTPFKFSYITSYQLGMKQPGKYSKDKDPIIFGVNCTSDIKLERLKMKLSLQDMHLLYQIITFANENVSKEYLKKLERIDLYIKNQTQGQDLFMIKERFDRSQTIKKDFGIKVQDLEYQVDKRRSINEMFKEDSEDQDKFKDVFDAIQQQYEQTITQQFQRLRSTTLAFSNLAHKYTTTTQNTHQKQTFKSKLNQKTFYAKKQLQQSSEQYITVFSRSNIRDENELDLHQKQIQNIQPFFNSNQTVSKKKDQSRQTKELSQQLSHRLNANDYLHLSNNLQSEKKSIRSRSRLNTDNGEDDDDQFLDAKSELFYSVHGKDQEQAAESKYATPLNGVGIDIKEINKDIQLQIDNMEKSHDNVNVFQITLFYIGLNSENKGRVLEFNGKCIQKCFHLFINDYDNAFCPVLDLDIPNLFMKQEQQNESSLTEMNLHKMKALYFNAFLGDWEPFIESFEVEYLQNLVGQQQFMQIDFPKSININITENCLTSLISTYNSWMETPPYQYEDYQQRQRLLSSRIQIDEENYKSSSDSNPTSINKEDELSEDQASIKIEDIKEDFQAQKQKKGKADDRNMEKVTPFSILNLTNHKISVVKSELLFSQDYLQEFFETNRITNSVLHPFSESRTTNSKIYEVLPQQEVEYAIDYEKEASNLLNTQSRKRKNRFSKQGTIDSGKKNKKNNQQLVNLVFDNFYPIKDLDLNKIQSYRQILENFEDSRNGSVILEDKQSLLRYSTNSKSRSKFEIINYIDEIFFGVTLDKLRKILTIRTPYIIFNNTKFDYLVIIKDQMTGIIKEKYLLNDTSLKNQQSQDTSYSNSYKGGLMIIENVLKLEEGKGILLDHKNQLYTYVQKVKGEIAESFDIILLPPIVVKNALPQDLEMMGVYKENVTTRDQNDQVFKFQKGEEKQFHIFSYQGDKRDEINIQFRIPGFNWTQVQFKSKFQGEQIDKDIIIKDHEGSNLQLCIRQSIKKGGFTLTFYASTIIINHSLNKFKLFYDTINKQVVAGQEQRQDFIYANREDSLLACIGERYSNTIKIKTAGIRDQFSIISLQNSHLTAQIEAQIRQKKYEFVYETYLSLVVDNDYIYTKIVQISPKYVLVNNMKSAICIAQAGTENYSQEVLEPGERREWVWADANHIEEIVIKKQDATIENMFRDSFEQSSLVLIPEEDRYKKWKWSQPFSLNQLGLSTIEIKKIENRFNNLKARKIIKIVKKKIEASTYIIFEDEDKKYPYYRLENTSSEVSVWFVQKGLKFEEEGSKLTPKTTLPFAFLNPQGEHFISCIFVFNGRDPLEQGRTLSLREEQKQDYNFEKLDQKHHIEYTDLLTAQKKKVHISIYTDGCTKIIRFSDNPLTLERKEERERDVQKSIHSFIAQSRILKTTFQMNIREVLVSFITSIDQKIKGQQNKSRKEVAILTIQDVQIDQYQSQEWYKNKIVISSIQIDNQSMVKPLFPTILQPRLFRTNDQMNMIEIEVNMNTENPEITYIDEIDFKFSGMIIKCDDSFLGYALSFGYGVVELLKKNLTGTHPIFQNREVINHIENEYGLGDNDFKIQIERKSTGKFYNDPKFYGVVSIPQKQIKTLMDKAKDIKQQNPKDSQYEQIEEIYKSWLVKTIATKQRKIYLNICQLQNLDIELSFLARKSFQLGEKEDTLQLQSFMNWWGLALINIDEAPIQIQQYNEKQQFGMQEDFINNILEHYQGGLKRNFFNLISSTEILGNPRKLVTTIGNGVNDFIRLPLENKERGPLHVIKGGILGTGSLIKNSFEGTFGFIQSFSGQLSKGLLLLSLDKEYLSEREEQLLTEKPKNIVEGVGYGLQSALNSIYSGVTGVVTRPYKEAKRDGFKGALVGGASGAIGLVLKPFSGGLDLLSKSTEGIKNTLKIFEAKIFKDRRRLPRPMYGYNQQIKSYNDMDSYIVMRILFTVKDGVFMNDHYIETLKFQENERTLFLIISEEHVILLDARQKAVWWNISSQNISAIDKLENGLILRFRNKQNYKTQEVIEINSRPYLEKIYERLKQLEKP</sequence>
<feature type="compositionally biased region" description="Basic and acidic residues" evidence="3">
    <location>
        <begin position="1986"/>
        <end position="1995"/>
    </location>
</feature>
<feature type="region of interest" description="Disordered" evidence="3">
    <location>
        <begin position="2394"/>
        <end position="2413"/>
    </location>
</feature>
<evidence type="ECO:0000256" key="2">
    <source>
        <dbReference type="ARBA" id="ARBA00022448"/>
    </source>
</evidence>
<feature type="region of interest" description="Disordered" evidence="3">
    <location>
        <begin position="1978"/>
        <end position="2040"/>
    </location>
</feature>
<proteinExistence type="inferred from homology"/>
<keyword evidence="2" id="KW-0813">Transport</keyword>
<evidence type="ECO:0000259" key="4">
    <source>
        <dbReference type="PROSITE" id="PS50003"/>
    </source>
</evidence>
<feature type="compositionally biased region" description="Polar residues" evidence="3">
    <location>
        <begin position="2263"/>
        <end position="2273"/>
    </location>
</feature>
<dbReference type="OMA" id="YQWVENE"/>
<protein>
    <submittedName>
        <fullName evidence="5">Ph domain containing protein</fullName>
    </submittedName>
</protein>